<feature type="domain" description="DUF7336" evidence="1">
    <location>
        <begin position="1"/>
        <end position="46"/>
    </location>
</feature>
<dbReference type="Pfam" id="PF24024">
    <property type="entry name" value="DUF7336"/>
    <property type="match status" value="1"/>
</dbReference>
<name>A0A0F8Z5P6_9ZZZZ</name>
<gene>
    <name evidence="2" type="ORF">LCGC14_3075150</name>
</gene>
<dbReference type="AlphaFoldDB" id="A0A0F8Z5P6"/>
<sequence length="135" mass="15642">MKVYVVTSGSYSDYRIEEIFERKENAEALATVLSDGNEVEEWEINKRKVVPLWSIWMKRNGDLDDEYGTPYADTGDKESIYCYDDDSIRFAVLADSLERAIKVASERRAIILSRNFWGENEKIKELFLVESDIGL</sequence>
<evidence type="ECO:0000313" key="2">
    <source>
        <dbReference type="EMBL" id="KKK55376.1"/>
    </source>
</evidence>
<protein>
    <recommendedName>
        <fullName evidence="1">DUF7336 domain-containing protein</fullName>
    </recommendedName>
</protein>
<reference evidence="2" key="1">
    <citation type="journal article" date="2015" name="Nature">
        <title>Complex archaea that bridge the gap between prokaryotes and eukaryotes.</title>
        <authorList>
            <person name="Spang A."/>
            <person name="Saw J.H."/>
            <person name="Jorgensen S.L."/>
            <person name="Zaremba-Niedzwiedzka K."/>
            <person name="Martijn J."/>
            <person name="Lind A.E."/>
            <person name="van Eijk R."/>
            <person name="Schleper C."/>
            <person name="Guy L."/>
            <person name="Ettema T.J."/>
        </authorList>
    </citation>
    <scope>NUCLEOTIDE SEQUENCE</scope>
</reference>
<accession>A0A0F8Z5P6</accession>
<dbReference type="InterPro" id="IPR055760">
    <property type="entry name" value="DUF7336"/>
</dbReference>
<dbReference type="EMBL" id="LAZR01065518">
    <property type="protein sequence ID" value="KKK55376.1"/>
    <property type="molecule type" value="Genomic_DNA"/>
</dbReference>
<evidence type="ECO:0000259" key="1">
    <source>
        <dbReference type="Pfam" id="PF24024"/>
    </source>
</evidence>
<organism evidence="2">
    <name type="scientific">marine sediment metagenome</name>
    <dbReference type="NCBI Taxonomy" id="412755"/>
    <lineage>
        <taxon>unclassified sequences</taxon>
        <taxon>metagenomes</taxon>
        <taxon>ecological metagenomes</taxon>
    </lineage>
</organism>
<proteinExistence type="predicted"/>
<comment type="caution">
    <text evidence="2">The sequence shown here is derived from an EMBL/GenBank/DDBJ whole genome shotgun (WGS) entry which is preliminary data.</text>
</comment>